<organism evidence="1 2">
    <name type="scientific">Dyella nitratireducens</name>
    <dbReference type="NCBI Taxonomy" id="1849580"/>
    <lineage>
        <taxon>Bacteria</taxon>
        <taxon>Pseudomonadati</taxon>
        <taxon>Pseudomonadota</taxon>
        <taxon>Gammaproteobacteria</taxon>
        <taxon>Lysobacterales</taxon>
        <taxon>Rhodanobacteraceae</taxon>
        <taxon>Dyella</taxon>
    </lineage>
</organism>
<sequence>MVRLTCAEDHKTYAGLEKALTKAVNAVASFGKTADISFKSRGTVYSFSISGTSVAQNLAGRIISVEPSESGAMYTNAIRPMLNSLAYSLGARSLEMLRGRRRLIFYTKGFIEVVRSGALSDGAGCYR</sequence>
<comment type="caution">
    <text evidence="1">The sequence shown here is derived from an EMBL/GenBank/DDBJ whole genome shotgun (WGS) entry which is preliminary data.</text>
</comment>
<gene>
    <name evidence="1" type="ORF">GCM10010981_32030</name>
</gene>
<reference evidence="2" key="1">
    <citation type="journal article" date="2019" name="Int. J. Syst. Evol. Microbiol.">
        <title>The Global Catalogue of Microorganisms (GCM) 10K type strain sequencing project: providing services to taxonomists for standard genome sequencing and annotation.</title>
        <authorList>
            <consortium name="The Broad Institute Genomics Platform"/>
            <consortium name="The Broad Institute Genome Sequencing Center for Infectious Disease"/>
            <person name="Wu L."/>
            <person name="Ma J."/>
        </authorList>
    </citation>
    <scope>NUCLEOTIDE SEQUENCE [LARGE SCALE GENOMIC DNA]</scope>
    <source>
        <strain evidence="2">CGMCC 1.15439</strain>
    </source>
</reference>
<evidence type="ECO:0000313" key="2">
    <source>
        <dbReference type="Proteomes" id="UP000620046"/>
    </source>
</evidence>
<dbReference type="EMBL" id="BMJA01000002">
    <property type="protein sequence ID" value="GGA40367.1"/>
    <property type="molecule type" value="Genomic_DNA"/>
</dbReference>
<proteinExistence type="predicted"/>
<dbReference type="Proteomes" id="UP000620046">
    <property type="component" value="Unassembled WGS sequence"/>
</dbReference>
<name>A0ABQ1GBC9_9GAMM</name>
<evidence type="ECO:0000313" key="1">
    <source>
        <dbReference type="EMBL" id="GGA40367.1"/>
    </source>
</evidence>
<protein>
    <submittedName>
        <fullName evidence="1">Uncharacterized protein</fullName>
    </submittedName>
</protein>
<keyword evidence="2" id="KW-1185">Reference proteome</keyword>
<accession>A0ABQ1GBC9</accession>